<keyword evidence="1" id="KW-0732">Signal</keyword>
<dbReference type="Proteomes" id="UP001500359">
    <property type="component" value="Unassembled WGS sequence"/>
</dbReference>
<reference evidence="2 3" key="1">
    <citation type="journal article" date="2019" name="Int. J. Syst. Evol. Microbiol.">
        <title>The Global Catalogue of Microorganisms (GCM) 10K type strain sequencing project: providing services to taxonomists for standard genome sequencing and annotation.</title>
        <authorList>
            <consortium name="The Broad Institute Genomics Platform"/>
            <consortium name="The Broad Institute Genome Sequencing Center for Infectious Disease"/>
            <person name="Wu L."/>
            <person name="Ma J."/>
        </authorList>
    </citation>
    <scope>NUCLEOTIDE SEQUENCE [LARGE SCALE GENOMIC DNA]</scope>
    <source>
        <strain evidence="2 3">JCM 15896</strain>
    </source>
</reference>
<evidence type="ECO:0000313" key="3">
    <source>
        <dbReference type="Proteomes" id="UP001500359"/>
    </source>
</evidence>
<dbReference type="Pfam" id="PF13424">
    <property type="entry name" value="TPR_12"/>
    <property type="match status" value="1"/>
</dbReference>
<gene>
    <name evidence="2" type="ORF">GCM10009114_14340</name>
</gene>
<evidence type="ECO:0000256" key="1">
    <source>
        <dbReference type="SAM" id="SignalP"/>
    </source>
</evidence>
<evidence type="ECO:0008006" key="4">
    <source>
        <dbReference type="Google" id="ProtNLM"/>
    </source>
</evidence>
<dbReference type="EMBL" id="BAAAFD010000003">
    <property type="protein sequence ID" value="GAA0855441.1"/>
    <property type="molecule type" value="Genomic_DNA"/>
</dbReference>
<feature type="signal peptide" evidence="1">
    <location>
        <begin position="1"/>
        <end position="24"/>
    </location>
</feature>
<dbReference type="Gene3D" id="1.25.40.10">
    <property type="entry name" value="Tetratricopeptide repeat domain"/>
    <property type="match status" value="1"/>
</dbReference>
<dbReference type="RefSeq" id="WP_343858133.1">
    <property type="nucleotide sequence ID" value="NZ_BAAAFD010000003.1"/>
</dbReference>
<dbReference type="PROSITE" id="PS51257">
    <property type="entry name" value="PROKAR_LIPOPROTEIN"/>
    <property type="match status" value="1"/>
</dbReference>
<keyword evidence="3" id="KW-1185">Reference proteome</keyword>
<evidence type="ECO:0000313" key="2">
    <source>
        <dbReference type="EMBL" id="GAA0855441.1"/>
    </source>
</evidence>
<proteinExistence type="predicted"/>
<dbReference type="SUPFAM" id="SSF48452">
    <property type="entry name" value="TPR-like"/>
    <property type="match status" value="1"/>
</dbReference>
<feature type="chain" id="PRO_5046846611" description="Tetratricopeptide repeat protein" evidence="1">
    <location>
        <begin position="25"/>
        <end position="259"/>
    </location>
</feature>
<protein>
    <recommendedName>
        <fullName evidence="4">Tetratricopeptide repeat protein</fullName>
    </recommendedName>
</protein>
<dbReference type="InterPro" id="IPR011990">
    <property type="entry name" value="TPR-like_helical_dom_sf"/>
</dbReference>
<accession>A0ABN1LFV2</accession>
<sequence length="259" mass="29129">MKSISLIRLVAVFTLLSLSGCASLDKVFSESTPQVEQSTKTAPSSATVSSDVVPIKVDPMQQRITELRAKPNLYLSGQPPVDASSQSLFEQALQANKDGNPDIAAQLFVTLTQTQPKLSGPWLQLGNLKMQEFADLTSDQFEQKHNLLNEAKVLFEKATDVNQHNYYAHNRLATVLRELGEFAQAERHYHHAIASWPAYDNSYLNLGILYDLYMGKKPQALEYYELYQALQDKPGRQVRGWIADLKRQLTSRAAQEETQ</sequence>
<organism evidence="2 3">
    <name type="scientific">Aliiglaciecola litoralis</name>
    <dbReference type="NCBI Taxonomy" id="582857"/>
    <lineage>
        <taxon>Bacteria</taxon>
        <taxon>Pseudomonadati</taxon>
        <taxon>Pseudomonadota</taxon>
        <taxon>Gammaproteobacteria</taxon>
        <taxon>Alteromonadales</taxon>
        <taxon>Alteromonadaceae</taxon>
        <taxon>Aliiglaciecola</taxon>
    </lineage>
</organism>
<name>A0ABN1LFV2_9ALTE</name>
<comment type="caution">
    <text evidence="2">The sequence shown here is derived from an EMBL/GenBank/DDBJ whole genome shotgun (WGS) entry which is preliminary data.</text>
</comment>